<dbReference type="Pfam" id="PF13417">
    <property type="entry name" value="GST_N_3"/>
    <property type="match status" value="1"/>
</dbReference>
<dbReference type="CDD" id="cd03046">
    <property type="entry name" value="GST_N_GTT1_like"/>
    <property type="match status" value="1"/>
</dbReference>
<dbReference type="InterPro" id="IPR004046">
    <property type="entry name" value="GST_C"/>
</dbReference>
<proteinExistence type="inferred from homology"/>
<evidence type="ECO:0000256" key="1">
    <source>
        <dbReference type="ARBA" id="ARBA00007409"/>
    </source>
</evidence>
<dbReference type="Proteomes" id="UP000094444">
    <property type="component" value="Unassembled WGS sequence"/>
</dbReference>
<evidence type="ECO:0000259" key="2">
    <source>
        <dbReference type="PROSITE" id="PS50404"/>
    </source>
</evidence>
<dbReference type="PROSITE" id="PS50405">
    <property type="entry name" value="GST_CTER"/>
    <property type="match status" value="1"/>
</dbReference>
<evidence type="ECO:0000259" key="3">
    <source>
        <dbReference type="PROSITE" id="PS50405"/>
    </source>
</evidence>
<dbReference type="PROSITE" id="PS50404">
    <property type="entry name" value="GST_NTER"/>
    <property type="match status" value="1"/>
</dbReference>
<dbReference type="SFLD" id="SFLDG00358">
    <property type="entry name" value="Main_(cytGST)"/>
    <property type="match status" value="1"/>
</dbReference>
<dbReference type="GO" id="GO:0016740">
    <property type="term" value="F:transferase activity"/>
    <property type="evidence" value="ECO:0007669"/>
    <property type="project" value="UniProtKB-KW"/>
</dbReference>
<dbReference type="InterPro" id="IPR004045">
    <property type="entry name" value="Glutathione_S-Trfase_N"/>
</dbReference>
<reference evidence="4" key="1">
    <citation type="submission" date="2017-09" db="EMBL/GenBank/DDBJ databases">
        <title>Polyketide synthases of a Diaporthe helianthi virulent isolate.</title>
        <authorList>
            <person name="Baroncelli R."/>
        </authorList>
    </citation>
    <scope>NUCLEOTIDE SEQUENCE [LARGE SCALE GENOMIC DNA]</scope>
    <source>
        <strain evidence="4">7/96</strain>
    </source>
</reference>
<dbReference type="SUPFAM" id="SSF52833">
    <property type="entry name" value="Thioredoxin-like"/>
    <property type="match status" value="1"/>
</dbReference>
<dbReference type="InterPro" id="IPR040079">
    <property type="entry name" value="Glutathione_S-Trfase"/>
</dbReference>
<feature type="domain" description="GST C-terminal" evidence="3">
    <location>
        <begin position="100"/>
        <end position="232"/>
    </location>
</feature>
<sequence>MSLELHHLHLSQSERVVWLLEELKVPYTLHVHDRDPKTGMAPQHIKDINPFGTAPYFRDTTVSPPVSLSESGAIVEYILTVYGGKTTPGSDVPRLTRTPDDKEYGDYLQWLHFANASLQPSFSMIMTFLLAGMSQDSPIVQVFSKRNATALKLLDERLAGSKFLAGEHLSAADIMNVCSLSTLRGFAPTVDLGPYPNILRYLKDVAERPAYLEALRKGDYGMEPMIQPKVKGFTQFESFKGALEKFNNQG</sequence>
<dbReference type="SUPFAM" id="SSF47616">
    <property type="entry name" value="GST C-terminal domain-like"/>
    <property type="match status" value="1"/>
</dbReference>
<organism evidence="4 5">
    <name type="scientific">Diaporthe helianthi</name>
    <dbReference type="NCBI Taxonomy" id="158607"/>
    <lineage>
        <taxon>Eukaryota</taxon>
        <taxon>Fungi</taxon>
        <taxon>Dikarya</taxon>
        <taxon>Ascomycota</taxon>
        <taxon>Pezizomycotina</taxon>
        <taxon>Sordariomycetes</taxon>
        <taxon>Sordariomycetidae</taxon>
        <taxon>Diaporthales</taxon>
        <taxon>Diaporthaceae</taxon>
        <taxon>Diaporthe</taxon>
    </lineage>
</organism>
<dbReference type="InterPro" id="IPR010987">
    <property type="entry name" value="Glutathione-S-Trfase_C-like"/>
</dbReference>
<dbReference type="Gene3D" id="1.20.1050.10">
    <property type="match status" value="1"/>
</dbReference>
<dbReference type="PANTHER" id="PTHR44051:SF9">
    <property type="entry name" value="GLUTATHIONE S-TRANSFERASE 1"/>
    <property type="match status" value="1"/>
</dbReference>
<keyword evidence="5" id="KW-1185">Reference proteome</keyword>
<gene>
    <name evidence="4" type="ORF">DHEL01_v205073</name>
</gene>
<evidence type="ECO:0000313" key="5">
    <source>
        <dbReference type="Proteomes" id="UP000094444"/>
    </source>
</evidence>
<dbReference type="PANTHER" id="PTHR44051">
    <property type="entry name" value="GLUTATHIONE S-TRANSFERASE-RELATED"/>
    <property type="match status" value="1"/>
</dbReference>
<dbReference type="Pfam" id="PF00043">
    <property type="entry name" value="GST_C"/>
    <property type="match status" value="1"/>
</dbReference>
<feature type="domain" description="GST N-terminal" evidence="2">
    <location>
        <begin position="1"/>
        <end position="86"/>
    </location>
</feature>
<dbReference type="EMBL" id="MAVT02000359">
    <property type="protein sequence ID" value="POS76530.1"/>
    <property type="molecule type" value="Genomic_DNA"/>
</dbReference>
<comment type="caution">
    <text evidence="4">The sequence shown here is derived from an EMBL/GenBank/DDBJ whole genome shotgun (WGS) entry which is preliminary data.</text>
</comment>
<dbReference type="OrthoDB" id="2309723at2759"/>
<dbReference type="SFLD" id="SFLDS00019">
    <property type="entry name" value="Glutathione_Transferase_(cytos"/>
    <property type="match status" value="1"/>
</dbReference>
<evidence type="ECO:0000313" key="4">
    <source>
        <dbReference type="EMBL" id="POS76530.1"/>
    </source>
</evidence>
<comment type="similarity">
    <text evidence="1">Belongs to the GST superfamily.</text>
</comment>
<dbReference type="InParanoid" id="A0A2P5I226"/>
<name>A0A2P5I226_DIAHE</name>
<accession>A0A2P5I226</accession>
<dbReference type="Gene3D" id="3.40.30.10">
    <property type="entry name" value="Glutaredoxin"/>
    <property type="match status" value="1"/>
</dbReference>
<protein>
    <submittedName>
        <fullName evidence="4">Glutathione S-transferase</fullName>
    </submittedName>
</protein>
<dbReference type="STRING" id="158607.A0A2P5I226"/>
<dbReference type="InterPro" id="IPR036282">
    <property type="entry name" value="Glutathione-S-Trfase_C_sf"/>
</dbReference>
<dbReference type="AlphaFoldDB" id="A0A2P5I226"/>
<dbReference type="InterPro" id="IPR036249">
    <property type="entry name" value="Thioredoxin-like_sf"/>
</dbReference>